<organism evidence="1 2">
    <name type="scientific">Desulfomonile tiedjei</name>
    <dbReference type="NCBI Taxonomy" id="2358"/>
    <lineage>
        <taxon>Bacteria</taxon>
        <taxon>Pseudomonadati</taxon>
        <taxon>Thermodesulfobacteriota</taxon>
        <taxon>Desulfomonilia</taxon>
        <taxon>Desulfomonilales</taxon>
        <taxon>Desulfomonilaceae</taxon>
        <taxon>Desulfomonile</taxon>
    </lineage>
</organism>
<evidence type="ECO:0000313" key="2">
    <source>
        <dbReference type="Proteomes" id="UP000807825"/>
    </source>
</evidence>
<accession>A0A9D6UX96</accession>
<sequence>MIIVAHLSHNGTPVADVTYRAGLHVEVRVAQEFLEQQVCFPLCHSQNFQLKGSWEEALDNYFNDGVFDSKDSVFPGEMRRIGNARDHKSLFRQAAHALLKDLERHGFNIEVNFM</sequence>
<evidence type="ECO:0000313" key="1">
    <source>
        <dbReference type="EMBL" id="MBI5248003.1"/>
    </source>
</evidence>
<protein>
    <submittedName>
        <fullName evidence="1">Uncharacterized protein</fullName>
    </submittedName>
</protein>
<dbReference type="AlphaFoldDB" id="A0A9D6UX96"/>
<reference evidence="1" key="1">
    <citation type="submission" date="2020-07" db="EMBL/GenBank/DDBJ databases">
        <title>Huge and variable diversity of episymbiotic CPR bacteria and DPANN archaea in groundwater ecosystems.</title>
        <authorList>
            <person name="He C.Y."/>
            <person name="Keren R."/>
            <person name="Whittaker M."/>
            <person name="Farag I.F."/>
            <person name="Doudna J."/>
            <person name="Cate J.H.D."/>
            <person name="Banfield J.F."/>
        </authorList>
    </citation>
    <scope>NUCLEOTIDE SEQUENCE</scope>
    <source>
        <strain evidence="1">NC_groundwater_1664_Pr3_B-0.1um_52_9</strain>
    </source>
</reference>
<dbReference type="Proteomes" id="UP000807825">
    <property type="component" value="Unassembled WGS sequence"/>
</dbReference>
<comment type="caution">
    <text evidence="1">The sequence shown here is derived from an EMBL/GenBank/DDBJ whole genome shotgun (WGS) entry which is preliminary data.</text>
</comment>
<gene>
    <name evidence="1" type="ORF">HY912_00790</name>
</gene>
<name>A0A9D6UX96_9BACT</name>
<dbReference type="EMBL" id="JACRDE010000026">
    <property type="protein sequence ID" value="MBI5248003.1"/>
    <property type="molecule type" value="Genomic_DNA"/>
</dbReference>
<proteinExistence type="predicted"/>